<dbReference type="InterPro" id="IPR050266">
    <property type="entry name" value="AB_hydrolase_sf"/>
</dbReference>
<dbReference type="Pfam" id="PF00561">
    <property type="entry name" value="Abhydrolase_1"/>
    <property type="match status" value="1"/>
</dbReference>
<protein>
    <submittedName>
        <fullName evidence="2">Alpha/beta hydrolase</fullName>
    </submittedName>
</protein>
<evidence type="ECO:0000313" key="2">
    <source>
        <dbReference type="EMBL" id="NVO57088.1"/>
    </source>
</evidence>
<feature type="domain" description="AB hydrolase-1" evidence="1">
    <location>
        <begin position="22"/>
        <end position="261"/>
    </location>
</feature>
<reference evidence="2 3" key="1">
    <citation type="submission" date="2020-06" db="EMBL/GenBank/DDBJ databases">
        <authorList>
            <person name="Cao W.R."/>
        </authorList>
    </citation>
    <scope>NUCLEOTIDE SEQUENCE [LARGE SCALE GENOMIC DNA]</scope>
    <source>
        <strain evidence="2 3">B1Z28</strain>
    </source>
</reference>
<dbReference type="SUPFAM" id="SSF53474">
    <property type="entry name" value="alpha/beta-Hydrolases"/>
    <property type="match status" value="1"/>
</dbReference>
<dbReference type="Gene3D" id="3.40.50.1820">
    <property type="entry name" value="alpha/beta hydrolase"/>
    <property type="match status" value="1"/>
</dbReference>
<dbReference type="InterPro" id="IPR000073">
    <property type="entry name" value="AB_hydrolase_1"/>
</dbReference>
<evidence type="ECO:0000313" key="3">
    <source>
        <dbReference type="Proteomes" id="UP000630805"/>
    </source>
</evidence>
<sequence>MADFTTSDGIRIYFEDTGTGTPLLCLAGLTRNSSDFSFLAPHVTDLRQVTMDYRGRGQSAYDANHMNYNIFREGQDAIELLDHLGLSKATILGTSRGGLIAMALAASHPERLSGVILNDVGPVIEPAGIAKIMTYVGVQPASKTFDEAAQALKHLMEPQFPGVPFKVWRQQAEFQFDEQADGLTLRYDPALRTALIEQAAAGSALDLWEFFEALRGIPTGAIRGATSDLLSADTLAEMLDRHPKLISTEVPDRGHVPFLNEPQSLDVIRKVLNAA</sequence>
<gene>
    <name evidence="2" type="ORF">HW561_14945</name>
</gene>
<keyword evidence="3" id="KW-1185">Reference proteome</keyword>
<organism evidence="2 3">
    <name type="scientific">Ruegeria haliotis</name>
    <dbReference type="NCBI Taxonomy" id="2747601"/>
    <lineage>
        <taxon>Bacteria</taxon>
        <taxon>Pseudomonadati</taxon>
        <taxon>Pseudomonadota</taxon>
        <taxon>Alphaproteobacteria</taxon>
        <taxon>Rhodobacterales</taxon>
        <taxon>Roseobacteraceae</taxon>
        <taxon>Ruegeria</taxon>
    </lineage>
</organism>
<dbReference type="PANTHER" id="PTHR43798:SF33">
    <property type="entry name" value="HYDROLASE, PUTATIVE (AFU_ORTHOLOGUE AFUA_2G14860)-RELATED"/>
    <property type="match status" value="1"/>
</dbReference>
<dbReference type="PRINTS" id="PR00111">
    <property type="entry name" value="ABHYDROLASE"/>
</dbReference>
<keyword evidence="2" id="KW-0378">Hydrolase</keyword>
<name>A0ABX2PSD3_9RHOB</name>
<dbReference type="EMBL" id="JABXWT010000009">
    <property type="protein sequence ID" value="NVO57088.1"/>
    <property type="molecule type" value="Genomic_DNA"/>
</dbReference>
<dbReference type="GO" id="GO:0016787">
    <property type="term" value="F:hydrolase activity"/>
    <property type="evidence" value="ECO:0007669"/>
    <property type="project" value="UniProtKB-KW"/>
</dbReference>
<accession>A0ABX2PSD3</accession>
<dbReference type="RefSeq" id="WP_176866142.1">
    <property type="nucleotide sequence ID" value="NZ_JABXWT010000009.1"/>
</dbReference>
<proteinExistence type="predicted"/>
<dbReference type="Proteomes" id="UP000630805">
    <property type="component" value="Unassembled WGS sequence"/>
</dbReference>
<dbReference type="InterPro" id="IPR029058">
    <property type="entry name" value="AB_hydrolase_fold"/>
</dbReference>
<evidence type="ECO:0000259" key="1">
    <source>
        <dbReference type="Pfam" id="PF00561"/>
    </source>
</evidence>
<dbReference type="PANTHER" id="PTHR43798">
    <property type="entry name" value="MONOACYLGLYCEROL LIPASE"/>
    <property type="match status" value="1"/>
</dbReference>
<comment type="caution">
    <text evidence="2">The sequence shown here is derived from an EMBL/GenBank/DDBJ whole genome shotgun (WGS) entry which is preliminary data.</text>
</comment>